<accession>A0A6A4HUF7</accession>
<gene>
    <name evidence="2" type="ORF">BT96DRAFT_1018042</name>
</gene>
<evidence type="ECO:0000256" key="1">
    <source>
        <dbReference type="SAM" id="MobiDB-lite"/>
    </source>
</evidence>
<dbReference type="AlphaFoldDB" id="A0A6A4HUF7"/>
<dbReference type="Proteomes" id="UP000799118">
    <property type="component" value="Unassembled WGS sequence"/>
</dbReference>
<dbReference type="OrthoDB" id="2943593at2759"/>
<organism evidence="2 3">
    <name type="scientific">Gymnopus androsaceus JB14</name>
    <dbReference type="NCBI Taxonomy" id="1447944"/>
    <lineage>
        <taxon>Eukaryota</taxon>
        <taxon>Fungi</taxon>
        <taxon>Dikarya</taxon>
        <taxon>Basidiomycota</taxon>
        <taxon>Agaricomycotina</taxon>
        <taxon>Agaricomycetes</taxon>
        <taxon>Agaricomycetidae</taxon>
        <taxon>Agaricales</taxon>
        <taxon>Marasmiineae</taxon>
        <taxon>Omphalotaceae</taxon>
        <taxon>Gymnopus</taxon>
    </lineage>
</organism>
<feature type="region of interest" description="Disordered" evidence="1">
    <location>
        <begin position="336"/>
        <end position="372"/>
    </location>
</feature>
<feature type="region of interest" description="Disordered" evidence="1">
    <location>
        <begin position="1"/>
        <end position="71"/>
    </location>
</feature>
<evidence type="ECO:0000313" key="3">
    <source>
        <dbReference type="Proteomes" id="UP000799118"/>
    </source>
</evidence>
<feature type="compositionally biased region" description="Pro residues" evidence="1">
    <location>
        <begin position="19"/>
        <end position="31"/>
    </location>
</feature>
<dbReference type="EMBL" id="ML769444">
    <property type="protein sequence ID" value="KAE9401553.1"/>
    <property type="molecule type" value="Genomic_DNA"/>
</dbReference>
<keyword evidence="3" id="KW-1185">Reference proteome</keyword>
<proteinExistence type="predicted"/>
<name>A0A6A4HUF7_9AGAR</name>
<feature type="region of interest" description="Disordered" evidence="1">
    <location>
        <begin position="97"/>
        <end position="122"/>
    </location>
</feature>
<feature type="region of interest" description="Disordered" evidence="1">
    <location>
        <begin position="403"/>
        <end position="427"/>
    </location>
</feature>
<evidence type="ECO:0000313" key="2">
    <source>
        <dbReference type="EMBL" id="KAE9401553.1"/>
    </source>
</evidence>
<feature type="compositionally biased region" description="Polar residues" evidence="1">
    <location>
        <begin position="349"/>
        <end position="358"/>
    </location>
</feature>
<reference evidence="2" key="1">
    <citation type="journal article" date="2019" name="Environ. Microbiol.">
        <title>Fungal ecological strategies reflected in gene transcription - a case study of two litter decomposers.</title>
        <authorList>
            <person name="Barbi F."/>
            <person name="Kohler A."/>
            <person name="Barry K."/>
            <person name="Baskaran P."/>
            <person name="Daum C."/>
            <person name="Fauchery L."/>
            <person name="Ihrmark K."/>
            <person name="Kuo A."/>
            <person name="LaButti K."/>
            <person name="Lipzen A."/>
            <person name="Morin E."/>
            <person name="Grigoriev I.V."/>
            <person name="Henrissat B."/>
            <person name="Lindahl B."/>
            <person name="Martin F."/>
        </authorList>
    </citation>
    <scope>NUCLEOTIDE SEQUENCE</scope>
    <source>
        <strain evidence="2">JB14</strain>
    </source>
</reference>
<sequence>MSTRQSAYAELASSTSSPFPGPPSEPIPPLPTRSYTDPLKPKPLPPALPHSSVSLSDLSCAQREPSVDPRKARRHCAHFGFRREPLNLAALTIATSVSSEDSLTSPGPTPPGTFTSTESDASSFNDLPFDFPQPPPISPMLRRMKSSPLFTLADTGSIRDLSTRKRWGAIPAVPAGQLWKNTHAVDSLTDLEAELDFSPPFGQSESYRGRIDGLTKELQSVIQDDTLFDDVDPPLPPWIAHGNSDTLVPFLFPAASKSSLVLESRHLPTTPETTTPKNVARPILPRQISKMRSLKFAPECSSSLERLDVSIQPSKPSSKSLFRGRSISMDFHKSRPRPVSAVVGGGDLHSSNPPSSYLPNMGRLRGPQRVSTDPVINKHHTMLNVNRERNYSLSTPFLHRPVNHSTPTRPHRHPHASMSAPSPGLKSFIDITPEQVRRKGSLGGRDRMKKLLSRASQVFDWKKKRTNLAH</sequence>
<protein>
    <submittedName>
        <fullName evidence="2">Uncharacterized protein</fullName>
    </submittedName>
</protein>